<feature type="compositionally biased region" description="Polar residues" evidence="1">
    <location>
        <begin position="85"/>
        <end position="100"/>
    </location>
</feature>
<accession>A0A8R1YZQ6</accession>
<gene>
    <name evidence="2" type="primary">WBGene00280371</name>
</gene>
<dbReference type="Proteomes" id="UP000005239">
    <property type="component" value="Unassembled WGS sequence"/>
</dbReference>
<sequence>MTSEAVVSLFTASLAATERALAEESAKALQAESALVTALTRIHKLEVELLLARAESAQWRNRYARECEQRAWERERRELQRRGPVTQQSGADNNPSTRFNYTAGPAQAQKESEEAQEPQEPSPRPATPLNVSVAGRVRSPVAAAAPGDAAGQEGVAATEQRRWFTIAIGRCPTTARDERADALPDSAHF</sequence>
<keyword evidence="3" id="KW-1185">Reference proteome</keyword>
<protein>
    <submittedName>
        <fullName evidence="2">Uncharacterized protein</fullName>
    </submittedName>
</protein>
<accession>A0A2A6C1J7</accession>
<feature type="region of interest" description="Disordered" evidence="1">
    <location>
        <begin position="76"/>
        <end position="130"/>
    </location>
</feature>
<proteinExistence type="predicted"/>
<dbReference type="EnsemblMetazoa" id="PPA42002.1">
    <property type="protein sequence ID" value="PPA42002.1"/>
    <property type="gene ID" value="WBGene00280371"/>
</dbReference>
<reference evidence="2" key="2">
    <citation type="submission" date="2022-06" db="UniProtKB">
        <authorList>
            <consortium name="EnsemblMetazoa"/>
        </authorList>
    </citation>
    <scope>IDENTIFICATION</scope>
    <source>
        <strain evidence="2">PS312</strain>
    </source>
</reference>
<reference evidence="3" key="1">
    <citation type="journal article" date="2008" name="Nat. Genet.">
        <title>The Pristionchus pacificus genome provides a unique perspective on nematode lifestyle and parasitism.</title>
        <authorList>
            <person name="Dieterich C."/>
            <person name="Clifton S.W."/>
            <person name="Schuster L.N."/>
            <person name="Chinwalla A."/>
            <person name="Delehaunty K."/>
            <person name="Dinkelacker I."/>
            <person name="Fulton L."/>
            <person name="Fulton R."/>
            <person name="Godfrey J."/>
            <person name="Minx P."/>
            <person name="Mitreva M."/>
            <person name="Roeseler W."/>
            <person name="Tian H."/>
            <person name="Witte H."/>
            <person name="Yang S.P."/>
            <person name="Wilson R.K."/>
            <person name="Sommer R.J."/>
        </authorList>
    </citation>
    <scope>NUCLEOTIDE SEQUENCE [LARGE SCALE GENOMIC DNA]</scope>
    <source>
        <strain evidence="3">PS312</strain>
    </source>
</reference>
<evidence type="ECO:0000256" key="1">
    <source>
        <dbReference type="SAM" id="MobiDB-lite"/>
    </source>
</evidence>
<organism evidence="2 3">
    <name type="scientific">Pristionchus pacificus</name>
    <name type="common">Parasitic nematode worm</name>
    <dbReference type="NCBI Taxonomy" id="54126"/>
    <lineage>
        <taxon>Eukaryota</taxon>
        <taxon>Metazoa</taxon>
        <taxon>Ecdysozoa</taxon>
        <taxon>Nematoda</taxon>
        <taxon>Chromadorea</taxon>
        <taxon>Rhabditida</taxon>
        <taxon>Rhabditina</taxon>
        <taxon>Diplogasteromorpha</taxon>
        <taxon>Diplogasteroidea</taxon>
        <taxon>Neodiplogasteridae</taxon>
        <taxon>Pristionchus</taxon>
    </lineage>
</organism>
<evidence type="ECO:0000313" key="3">
    <source>
        <dbReference type="Proteomes" id="UP000005239"/>
    </source>
</evidence>
<evidence type="ECO:0000313" key="2">
    <source>
        <dbReference type="EnsemblMetazoa" id="PPA42002.1"/>
    </source>
</evidence>
<name>A0A2A6C1J7_PRIPA</name>
<dbReference type="AlphaFoldDB" id="A0A2A6C1J7"/>